<dbReference type="EMBL" id="MU970079">
    <property type="protein sequence ID" value="KAK9322323.1"/>
    <property type="molecule type" value="Genomic_DNA"/>
</dbReference>
<proteinExistence type="predicted"/>
<comment type="caution">
    <text evidence="1">The sequence shown here is derived from an EMBL/GenBank/DDBJ whole genome shotgun (WGS) entry which is preliminary data.</text>
</comment>
<organism evidence="1 2">
    <name type="scientific">Lipomyces orientalis</name>
    <dbReference type="NCBI Taxonomy" id="1233043"/>
    <lineage>
        <taxon>Eukaryota</taxon>
        <taxon>Fungi</taxon>
        <taxon>Dikarya</taxon>
        <taxon>Ascomycota</taxon>
        <taxon>Saccharomycotina</taxon>
        <taxon>Lipomycetes</taxon>
        <taxon>Lipomycetales</taxon>
        <taxon>Lipomycetaceae</taxon>
        <taxon>Lipomyces</taxon>
    </lineage>
</organism>
<sequence length="1336" mass="147859">MKAHALTLHWHTDNQPIYSAHFQPTRSGNGRLATAGGDNNVRMWRVELTDTGPFPTVTYLSTLTKHTQAVNVVRFDYNGEILASAGDDGNVILWAQASDSEDRRRSFGEDPEENANDRETWRIKHLCRSSMAEIYDLAWSPDSQYLIAGSMDNVARIYLASTGLCVRQIAEHSHYVQGVAWDPLNEYVATQSSDRSVHIYTLKTKDGQFVLKPHHKISRAEVPNMKHAIDVEPAAAHSPASSTASSLAPPPPPATTTAAPSSSQTLESPTASTPGTPSSMSLPMNPPPLSTHSRRSSFGNSPQVRRSPSPSPALPLPAVRQLDSPKLSYRMAQLYHNEGLTSFFRRLTFTPDGSLLLTPAGQFKYSTPSGTEEMTNTVYIYTRAGLNRPPVAHLPSLKKPAIVVKCSPVKHKLREVQVATRHITIDTSAADGLSIPALSESQDPPAPLQTPPTSMPSTTSAGSTGKRQAFALPYRLIYAVATQDSVFIYDTQQTSPLCVVSNLHYATFTDLTWSVDGRVLFMTSTDGFCSVVVFDKGELGAPYEDEVRLEVGSYLPTPAAEDGREEQSVVDEQKLTPIISPVPAIASSNETVPSQGSTTAVKREAWTEIDGEKKKKRVAPMLIGELPSSTTNIVTIRLLDTTAELITVASRRRIQQAPVQPRQLHQHQHQHQHQQLSPSVVVRGMVARVFVLLRRLLRSRIFIVFGFAICLILLLGNRSGATLSNTAEFLSSAATAWTTPQEDKFHADLPDSLIGDIRVKVCPLVTKPFSARWCEIRSYRRIDKDLGLRRSWLSRAYVFVKDVAKQEIEGDDSMVVLDVHIGQESPEPAVVEVTKERNNKHVKIADTVDQVEGEVEKTVHRDRKRDSDGQDEGSEELQVDNKGKWVRRSHNLWLKLGKPTDFAVSDLDVLYGIDAVDPRFGWSLKGDRNTSLAVGGNAHPRITIRLGGKQHLPVVKLRLNNENKFKIVQVADLHFSTGVGKCMDPWPPETADGCEADPRTLAFVQRLLDEERPDFAVLTGDQIFGDAAPDAQTAFLKSVVPFIQRAIPFAITFGNHDDESDLSRAQLMMIASHLPYSLSQAGPEFAKGVGNYHLNVLAKDRDHAAMSLYFLDTHKYSPNPKQLPGYNWLDESQLEFLVASYEQLTPLRQQYTSHYTGSDDTSEGNGNKHLSMAFFHIPLTEYRNTSNPLVGEYREPSTAPKYNTGARSVLEEIGVSVVSVGHDHVNDFCMIDRTYFKSGLSEKDKPLQTTDLEGRRLARRSDGSDVEHAIWLCHAGGAGLGGYGGYGGFIRRLRFFEIDADKHTISTWKRVEYGTDEELNARLDYQVLVESGKVNA</sequence>
<evidence type="ECO:0000313" key="1">
    <source>
        <dbReference type="EMBL" id="KAK9322323.1"/>
    </source>
</evidence>
<name>A0ACC3TMG2_9ASCO</name>
<protein>
    <submittedName>
        <fullName evidence="1">Uncharacterized protein</fullName>
    </submittedName>
</protein>
<dbReference type="Proteomes" id="UP001489719">
    <property type="component" value="Unassembled WGS sequence"/>
</dbReference>
<accession>A0ACC3TMG2</accession>
<reference evidence="2" key="1">
    <citation type="journal article" date="2024" name="Front. Bioeng. Biotechnol.">
        <title>Genome-scale model development and genomic sequencing of the oleaginous clade Lipomyces.</title>
        <authorList>
            <person name="Czajka J.J."/>
            <person name="Han Y."/>
            <person name="Kim J."/>
            <person name="Mondo S.J."/>
            <person name="Hofstad B.A."/>
            <person name="Robles A."/>
            <person name="Haridas S."/>
            <person name="Riley R."/>
            <person name="LaButti K."/>
            <person name="Pangilinan J."/>
            <person name="Andreopoulos W."/>
            <person name="Lipzen A."/>
            <person name="Yan J."/>
            <person name="Wang M."/>
            <person name="Ng V."/>
            <person name="Grigoriev I.V."/>
            <person name="Spatafora J.W."/>
            <person name="Magnuson J.K."/>
            <person name="Baker S.E."/>
            <person name="Pomraning K.R."/>
        </authorList>
    </citation>
    <scope>NUCLEOTIDE SEQUENCE [LARGE SCALE GENOMIC DNA]</scope>
    <source>
        <strain evidence="2">CBS 10300</strain>
    </source>
</reference>
<keyword evidence="2" id="KW-1185">Reference proteome</keyword>
<evidence type="ECO:0000313" key="2">
    <source>
        <dbReference type="Proteomes" id="UP001489719"/>
    </source>
</evidence>
<gene>
    <name evidence="1" type="ORF">V1517DRAFT_308119</name>
</gene>